<organism evidence="2 3">
    <name type="scientific">Eragrostis curvula</name>
    <name type="common">weeping love grass</name>
    <dbReference type="NCBI Taxonomy" id="38414"/>
    <lineage>
        <taxon>Eukaryota</taxon>
        <taxon>Viridiplantae</taxon>
        <taxon>Streptophyta</taxon>
        <taxon>Embryophyta</taxon>
        <taxon>Tracheophyta</taxon>
        <taxon>Spermatophyta</taxon>
        <taxon>Magnoliopsida</taxon>
        <taxon>Liliopsida</taxon>
        <taxon>Poales</taxon>
        <taxon>Poaceae</taxon>
        <taxon>PACMAD clade</taxon>
        <taxon>Chloridoideae</taxon>
        <taxon>Eragrostideae</taxon>
        <taxon>Eragrostidinae</taxon>
        <taxon>Eragrostis</taxon>
    </lineage>
</organism>
<dbReference type="Gramene" id="TVU20964">
    <property type="protein sequence ID" value="TVU20964"/>
    <property type="gene ID" value="EJB05_30571"/>
</dbReference>
<feature type="transmembrane region" description="Helical" evidence="1">
    <location>
        <begin position="167"/>
        <end position="188"/>
    </location>
</feature>
<feature type="transmembrane region" description="Helical" evidence="1">
    <location>
        <begin position="289"/>
        <end position="307"/>
    </location>
</feature>
<dbReference type="AlphaFoldDB" id="A0A5J9UBW3"/>
<feature type="non-terminal residue" evidence="2">
    <location>
        <position position="1"/>
    </location>
</feature>
<reference evidence="2 3" key="1">
    <citation type="journal article" date="2019" name="Sci. Rep.">
        <title>A high-quality genome of Eragrostis curvula grass provides insights into Poaceae evolution and supports new strategies to enhance forage quality.</title>
        <authorList>
            <person name="Carballo J."/>
            <person name="Santos B.A.C.M."/>
            <person name="Zappacosta D."/>
            <person name="Garbus I."/>
            <person name="Selva J.P."/>
            <person name="Gallo C.A."/>
            <person name="Diaz A."/>
            <person name="Albertini E."/>
            <person name="Caccamo M."/>
            <person name="Echenique V."/>
        </authorList>
    </citation>
    <scope>NUCLEOTIDE SEQUENCE [LARGE SCALE GENOMIC DNA]</scope>
    <source>
        <strain evidence="3">cv. Victoria</strain>
        <tissue evidence="2">Leaf</tissue>
    </source>
</reference>
<gene>
    <name evidence="2" type="ORF">EJB05_30571</name>
</gene>
<protein>
    <submittedName>
        <fullName evidence="2">Uncharacterized protein</fullName>
    </submittedName>
</protein>
<keyword evidence="1" id="KW-0812">Transmembrane</keyword>
<keyword evidence="1" id="KW-0472">Membrane</keyword>
<keyword evidence="1" id="KW-1133">Transmembrane helix</keyword>
<dbReference type="Proteomes" id="UP000324897">
    <property type="component" value="Unassembled WGS sequence"/>
</dbReference>
<feature type="transmembrane region" description="Helical" evidence="1">
    <location>
        <begin position="23"/>
        <end position="47"/>
    </location>
</feature>
<keyword evidence="3" id="KW-1185">Reference proteome</keyword>
<evidence type="ECO:0000313" key="2">
    <source>
        <dbReference type="EMBL" id="TVU20964.1"/>
    </source>
</evidence>
<evidence type="ECO:0000313" key="3">
    <source>
        <dbReference type="Proteomes" id="UP000324897"/>
    </source>
</evidence>
<sequence length="346" mass="37261">MVCPVLLAMALDKVDLKKEEHGYVIPIIMLVVAAITLIAGICPFLICRFPSDRTGSPHAVTKCLAPLSSACLVALACWIHLIIFHNWSYPAIGAVIGLCFVVPTAIYCWENDAAGGDQEHYSTLEHSLEFSAGITALLFVGLEGLALEGQITSAKATQDHLTKPLGASLLACVFCACLMLLETTPLLIMNQGIISGMTKIIDFLMTCAISLVMFFIMQEHMKIPALLLFAPLFLILMVHAYHLVVANNAANVENCEPASLELTKVTFAGFLAVSIPTISKGSLDRGMHWFILLAAGAIVSGLGWRLLTHDNSDIFKKTAKVASFCTHLFIVIATIPFTVMAGNALS</sequence>
<dbReference type="OrthoDB" id="656344at2759"/>
<comment type="caution">
    <text evidence="2">The sequence shown here is derived from an EMBL/GenBank/DDBJ whole genome shotgun (WGS) entry which is preliminary data.</text>
</comment>
<dbReference type="EMBL" id="RWGY01000026">
    <property type="protein sequence ID" value="TVU20964.1"/>
    <property type="molecule type" value="Genomic_DNA"/>
</dbReference>
<evidence type="ECO:0000256" key="1">
    <source>
        <dbReference type="SAM" id="Phobius"/>
    </source>
</evidence>
<feature type="transmembrane region" description="Helical" evidence="1">
    <location>
        <begin position="89"/>
        <end position="109"/>
    </location>
</feature>
<name>A0A5J9UBW3_9POAL</name>
<proteinExistence type="predicted"/>
<feature type="transmembrane region" description="Helical" evidence="1">
    <location>
        <begin position="200"/>
        <end position="217"/>
    </location>
</feature>
<feature type="transmembrane region" description="Helical" evidence="1">
    <location>
        <begin position="59"/>
        <end position="83"/>
    </location>
</feature>
<accession>A0A5J9UBW3</accession>
<feature type="transmembrane region" description="Helical" evidence="1">
    <location>
        <begin position="319"/>
        <end position="341"/>
    </location>
</feature>
<feature type="transmembrane region" description="Helical" evidence="1">
    <location>
        <begin position="223"/>
        <end position="244"/>
    </location>
</feature>